<dbReference type="PROSITE" id="PS51257">
    <property type="entry name" value="PROKAR_LIPOPROTEIN"/>
    <property type="match status" value="1"/>
</dbReference>
<dbReference type="Proteomes" id="UP001159364">
    <property type="component" value="Linkage Group LG05"/>
</dbReference>
<dbReference type="EMBL" id="JAIWQS010000005">
    <property type="protein sequence ID" value="KAJ8764990.1"/>
    <property type="molecule type" value="Genomic_DNA"/>
</dbReference>
<reference evidence="1 2" key="1">
    <citation type="submission" date="2021-09" db="EMBL/GenBank/DDBJ databases">
        <title>Genomic insights and catalytic innovation underlie evolution of tropane alkaloids biosynthesis.</title>
        <authorList>
            <person name="Wang Y.-J."/>
            <person name="Tian T."/>
            <person name="Huang J.-P."/>
            <person name="Huang S.-X."/>
        </authorList>
    </citation>
    <scope>NUCLEOTIDE SEQUENCE [LARGE SCALE GENOMIC DNA]</scope>
    <source>
        <strain evidence="1">KIB-2018</strain>
        <tissue evidence="1">Leaf</tissue>
    </source>
</reference>
<keyword evidence="2" id="KW-1185">Reference proteome</keyword>
<evidence type="ECO:0000313" key="1">
    <source>
        <dbReference type="EMBL" id="KAJ8764990.1"/>
    </source>
</evidence>
<name>A0AAV8TFG4_9ROSI</name>
<evidence type="ECO:0000313" key="2">
    <source>
        <dbReference type="Proteomes" id="UP001159364"/>
    </source>
</evidence>
<comment type="caution">
    <text evidence="1">The sequence shown here is derived from an EMBL/GenBank/DDBJ whole genome shotgun (WGS) entry which is preliminary data.</text>
</comment>
<proteinExistence type="predicted"/>
<sequence length="152" mass="15743">MRDGEHPAKLASLTVGSLFSSVISCWNGPATLDDSIELSVLGAAFGLCLGLTAGCSEINYGPGLREIWGGDGGAASVGKLVPLDAEGGGTEGGFNFWRGQGDGDGAEVLGSIWLEIWVRRGDFWVGNLGTRGEDGKGDRGNVGELEKMKSKP</sequence>
<gene>
    <name evidence="1" type="ORF">K2173_010460</name>
</gene>
<dbReference type="AlphaFoldDB" id="A0AAV8TFG4"/>
<organism evidence="1 2">
    <name type="scientific">Erythroxylum novogranatense</name>
    <dbReference type="NCBI Taxonomy" id="1862640"/>
    <lineage>
        <taxon>Eukaryota</taxon>
        <taxon>Viridiplantae</taxon>
        <taxon>Streptophyta</taxon>
        <taxon>Embryophyta</taxon>
        <taxon>Tracheophyta</taxon>
        <taxon>Spermatophyta</taxon>
        <taxon>Magnoliopsida</taxon>
        <taxon>eudicotyledons</taxon>
        <taxon>Gunneridae</taxon>
        <taxon>Pentapetalae</taxon>
        <taxon>rosids</taxon>
        <taxon>fabids</taxon>
        <taxon>Malpighiales</taxon>
        <taxon>Erythroxylaceae</taxon>
        <taxon>Erythroxylum</taxon>
    </lineage>
</organism>
<protein>
    <submittedName>
        <fullName evidence="1">Uncharacterized protein</fullName>
    </submittedName>
</protein>
<accession>A0AAV8TFG4</accession>